<sequence length="176" mass="19834">MAAPPAYQAVPDDIPPSGLKDQDLDITAPFRDLLIAPNPIEPEPNSCLAHLRLLFAFEALKEDIGYTDGLWGIWDTRSDGNIQVRENGDVIEHPFSADCAPSDEDRAKSLSKLREKRWALYVARAANRYEAWWDSLAREHPPLTEGDMRDLNSPFFGHSVDGENPSWWKKKALPPL</sequence>
<keyword evidence="2" id="KW-1185">Reference proteome</keyword>
<dbReference type="EMBL" id="JAAGWQ010000549">
    <property type="protein sequence ID" value="KAF5653917.1"/>
    <property type="molecule type" value="Genomic_DNA"/>
</dbReference>
<dbReference type="OrthoDB" id="2684236at2759"/>
<gene>
    <name evidence="1" type="ORF">FHETE_11353</name>
</gene>
<accession>A0A8H5SNE0</accession>
<dbReference type="AlphaFoldDB" id="A0A8H5SNE0"/>
<evidence type="ECO:0000313" key="1">
    <source>
        <dbReference type="EMBL" id="KAF5653917.1"/>
    </source>
</evidence>
<evidence type="ECO:0000313" key="2">
    <source>
        <dbReference type="Proteomes" id="UP000567885"/>
    </source>
</evidence>
<protein>
    <submittedName>
        <fullName evidence="1">Large-conductance mechanosensitive channel protein</fullName>
    </submittedName>
</protein>
<name>A0A8H5SNE0_FUSHE</name>
<dbReference type="Proteomes" id="UP000567885">
    <property type="component" value="Unassembled WGS sequence"/>
</dbReference>
<feature type="non-terminal residue" evidence="1">
    <location>
        <position position="176"/>
    </location>
</feature>
<reference evidence="1 2" key="1">
    <citation type="submission" date="2020-05" db="EMBL/GenBank/DDBJ databases">
        <title>Identification and distribution of gene clusters putatively required for synthesis of sphingolipid metabolism inhibitors in phylogenetically diverse species of the filamentous fungus Fusarium.</title>
        <authorList>
            <person name="Kim H.-S."/>
            <person name="Busman M."/>
            <person name="Brown D.W."/>
            <person name="Divon H."/>
            <person name="Uhlig S."/>
            <person name="Proctor R.H."/>
        </authorList>
    </citation>
    <scope>NUCLEOTIDE SEQUENCE [LARGE SCALE GENOMIC DNA]</scope>
    <source>
        <strain evidence="1 2">NRRL 20693</strain>
    </source>
</reference>
<comment type="caution">
    <text evidence="1">The sequence shown here is derived from an EMBL/GenBank/DDBJ whole genome shotgun (WGS) entry which is preliminary data.</text>
</comment>
<organism evidence="1 2">
    <name type="scientific">Fusarium heterosporum</name>
    <dbReference type="NCBI Taxonomy" id="42747"/>
    <lineage>
        <taxon>Eukaryota</taxon>
        <taxon>Fungi</taxon>
        <taxon>Dikarya</taxon>
        <taxon>Ascomycota</taxon>
        <taxon>Pezizomycotina</taxon>
        <taxon>Sordariomycetes</taxon>
        <taxon>Hypocreomycetidae</taxon>
        <taxon>Hypocreales</taxon>
        <taxon>Nectriaceae</taxon>
        <taxon>Fusarium</taxon>
        <taxon>Fusarium heterosporum species complex</taxon>
    </lineage>
</organism>
<proteinExistence type="predicted"/>